<dbReference type="PANTHER" id="PTHR35530:SF1">
    <property type="entry name" value="2-HYDROXYMUCONATE TAUTOMERASE"/>
    <property type="match status" value="1"/>
</dbReference>
<keyword evidence="6" id="KW-1185">Reference proteome</keyword>
<dbReference type="NCBIfam" id="NF002571">
    <property type="entry name" value="PRK02220.1"/>
    <property type="match status" value="1"/>
</dbReference>
<comment type="similarity">
    <text evidence="1">Belongs to the 4-oxalocrotonate tautomerase family.</text>
</comment>
<accession>A0A7W2ETJ1</accession>
<dbReference type="InterPro" id="IPR004370">
    <property type="entry name" value="4-OT-like_dom"/>
</dbReference>
<evidence type="ECO:0000256" key="2">
    <source>
        <dbReference type="ARBA" id="ARBA00023235"/>
    </source>
</evidence>
<dbReference type="RefSeq" id="WP_182163824.1">
    <property type="nucleotide sequence ID" value="NZ_JACEZT010000009.1"/>
</dbReference>
<dbReference type="Gene3D" id="3.30.429.10">
    <property type="entry name" value="Macrophage Migration Inhibitory Factor"/>
    <property type="match status" value="1"/>
</dbReference>
<gene>
    <name evidence="5" type="ORF">H3H37_14910</name>
</gene>
<dbReference type="Pfam" id="PF01361">
    <property type="entry name" value="Tautomerase"/>
    <property type="match status" value="1"/>
</dbReference>
<dbReference type="NCBIfam" id="NF001966">
    <property type="entry name" value="PRK00745.1"/>
    <property type="match status" value="1"/>
</dbReference>
<dbReference type="Proteomes" id="UP000534388">
    <property type="component" value="Unassembled WGS sequence"/>
</dbReference>
<organism evidence="5 6">
    <name type="scientific">Rugamonas brunnea</name>
    <dbReference type="NCBI Taxonomy" id="2758569"/>
    <lineage>
        <taxon>Bacteria</taxon>
        <taxon>Pseudomonadati</taxon>
        <taxon>Pseudomonadota</taxon>
        <taxon>Betaproteobacteria</taxon>
        <taxon>Burkholderiales</taxon>
        <taxon>Oxalobacteraceae</taxon>
        <taxon>Telluria group</taxon>
        <taxon>Rugamonas</taxon>
    </lineage>
</organism>
<proteinExistence type="inferred from homology"/>
<evidence type="ECO:0000313" key="5">
    <source>
        <dbReference type="EMBL" id="MBA5638347.1"/>
    </source>
</evidence>
<protein>
    <submittedName>
        <fullName evidence="5">4-oxalocrotonate tautomerase</fullName>
    </submittedName>
</protein>
<reference evidence="5 6" key="1">
    <citation type="submission" date="2020-07" db="EMBL/GenBank/DDBJ databases">
        <title>Novel species isolated from subtropical streams in China.</title>
        <authorList>
            <person name="Lu H."/>
        </authorList>
    </citation>
    <scope>NUCLEOTIDE SEQUENCE [LARGE SCALE GENOMIC DNA]</scope>
    <source>
        <strain evidence="5 6">LX20W</strain>
    </source>
</reference>
<comment type="caution">
    <text evidence="5">The sequence shown here is derived from an EMBL/GenBank/DDBJ whole genome shotgun (WGS) entry which is preliminary data.</text>
</comment>
<dbReference type="NCBIfam" id="TIGR00013">
    <property type="entry name" value="taut"/>
    <property type="match status" value="1"/>
</dbReference>
<dbReference type="InterPro" id="IPR014347">
    <property type="entry name" value="Tautomerase/MIF_sf"/>
</dbReference>
<evidence type="ECO:0000256" key="1">
    <source>
        <dbReference type="ARBA" id="ARBA00006723"/>
    </source>
</evidence>
<sequence>MPSAPRPNATWRLAARWKAHWNGLRSCASSINSARATVAESTGCINWPYQRRGDTMPTINVQVFEGRTPEQKRAFVKAVTEATVKTLGATPESVDIIIHELKKEDWATAGILWSDRS</sequence>
<feature type="active site" description="Proton acceptor; via imino nitrogen" evidence="3">
    <location>
        <position position="57"/>
    </location>
</feature>
<name>A0A7W2ETJ1_9BURK</name>
<dbReference type="GO" id="GO:0016853">
    <property type="term" value="F:isomerase activity"/>
    <property type="evidence" value="ECO:0007669"/>
    <property type="project" value="UniProtKB-KW"/>
</dbReference>
<dbReference type="PANTHER" id="PTHR35530">
    <property type="entry name" value="TAUTOMERASE-RELATED"/>
    <property type="match status" value="1"/>
</dbReference>
<evidence type="ECO:0000313" key="6">
    <source>
        <dbReference type="Proteomes" id="UP000534388"/>
    </source>
</evidence>
<feature type="domain" description="4-oxalocrotonate tautomerase-like" evidence="4">
    <location>
        <begin position="57"/>
        <end position="112"/>
    </location>
</feature>
<dbReference type="InterPro" id="IPR018191">
    <property type="entry name" value="4-OT"/>
</dbReference>
<dbReference type="SUPFAM" id="SSF55331">
    <property type="entry name" value="Tautomerase/MIF"/>
    <property type="match status" value="1"/>
</dbReference>
<keyword evidence="2" id="KW-0413">Isomerase</keyword>
<evidence type="ECO:0000259" key="4">
    <source>
        <dbReference type="Pfam" id="PF01361"/>
    </source>
</evidence>
<dbReference type="EMBL" id="JACEZT010000009">
    <property type="protein sequence ID" value="MBA5638347.1"/>
    <property type="molecule type" value="Genomic_DNA"/>
</dbReference>
<evidence type="ECO:0000256" key="3">
    <source>
        <dbReference type="PIRSR" id="PIRSR618191-1"/>
    </source>
</evidence>
<dbReference type="AlphaFoldDB" id="A0A7W2ETJ1"/>